<gene>
    <name evidence="2" type="ORF">DF168_00751</name>
</gene>
<dbReference type="SUPFAM" id="SSF53649">
    <property type="entry name" value="Alkaline phosphatase-like"/>
    <property type="match status" value="1"/>
</dbReference>
<evidence type="ECO:0000313" key="3">
    <source>
        <dbReference type="Proteomes" id="UP000247465"/>
    </source>
</evidence>
<evidence type="ECO:0000259" key="1">
    <source>
        <dbReference type="Pfam" id="PF00884"/>
    </source>
</evidence>
<keyword evidence="2" id="KW-0378">Hydrolase</keyword>
<dbReference type="PANTHER" id="PTHR43751:SF3">
    <property type="entry name" value="SULFATASE N-TERMINAL DOMAIN-CONTAINING PROTEIN"/>
    <property type="match status" value="1"/>
</dbReference>
<accession>A0A2Z4AC93</accession>
<dbReference type="InterPro" id="IPR017850">
    <property type="entry name" value="Alkaline_phosphatase_core_sf"/>
</dbReference>
<dbReference type="EMBL" id="CP029803">
    <property type="protein sequence ID" value="AWT59561.1"/>
    <property type="molecule type" value="Genomic_DNA"/>
</dbReference>
<dbReference type="Pfam" id="PF00884">
    <property type="entry name" value="Sulfatase"/>
    <property type="match status" value="1"/>
</dbReference>
<dbReference type="AlphaFoldDB" id="A0A2Z4AC93"/>
<proteinExistence type="predicted"/>
<dbReference type="EC" id="3.1.4.-" evidence="2"/>
<dbReference type="GO" id="GO:0016787">
    <property type="term" value="F:hydrolase activity"/>
    <property type="evidence" value="ECO:0007669"/>
    <property type="project" value="UniProtKB-KW"/>
</dbReference>
<dbReference type="Gene3D" id="3.30.1120.10">
    <property type="match status" value="1"/>
</dbReference>
<dbReference type="CDD" id="cd16148">
    <property type="entry name" value="sulfatase_like"/>
    <property type="match status" value="1"/>
</dbReference>
<sequence length="478" mass="55452">MKRSTSKIQPNILLISVDSLRRDHMSSYGYNRLTTPHIDRFAEEATVFENTISAHIPTTSAYASMLTGRDCFGTKVVALRHRGSLTKRVKTLPEILRIEGYNTACIGFKGNPSSRGFNRYLEYDAWGSWEKRPLPKAQRLNDCFHPELNRLNRSNKPWFMMLRHMDPHAPYLPPSPFDRLFYHGDECDPKNDSMKPVREFKPFRDFHLSWLPPGITDRHFVDAQYDGSIAYMDSCIAAIFADLEKKNILENTIIILNGDHGESLYEHDCLYDHHGLYEPNLIVPLMIRYPSKLPTGLYVEGLNQHKNLVPTILDLAGIQADVDFDGNSLVQLVQGQSANFESEIYITECTWMRKHGWRTPEWKLIIALEPDFHFKPRIELYNLIRDPLELYNCASQEPEIVEFLRSRMEAYIQTREEETGTRNPMLVQPYWHGYMNAKPYFESSEEAYNTFYIGDAATAKRLQARELKEKNHTPNSGF</sequence>
<name>A0A2Z4AC93_9BACT</name>
<organism evidence="2 3">
    <name type="scientific">Candidatus Moanibacter tarae</name>
    <dbReference type="NCBI Taxonomy" id="2200854"/>
    <lineage>
        <taxon>Bacteria</taxon>
        <taxon>Pseudomonadati</taxon>
        <taxon>Verrucomicrobiota</taxon>
        <taxon>Opitutia</taxon>
        <taxon>Puniceicoccales</taxon>
        <taxon>Puniceicoccales incertae sedis</taxon>
        <taxon>Candidatus Moanibacter</taxon>
    </lineage>
</organism>
<dbReference type="Gene3D" id="3.40.720.10">
    <property type="entry name" value="Alkaline Phosphatase, subunit A"/>
    <property type="match status" value="1"/>
</dbReference>
<evidence type="ECO:0000313" key="2">
    <source>
        <dbReference type="EMBL" id="AWT59561.1"/>
    </source>
</evidence>
<dbReference type="KEGG" id="mtar:DF168_00751"/>
<dbReference type="Proteomes" id="UP000247465">
    <property type="component" value="Chromosome"/>
</dbReference>
<dbReference type="InterPro" id="IPR000917">
    <property type="entry name" value="Sulfatase_N"/>
</dbReference>
<dbReference type="InterPro" id="IPR052701">
    <property type="entry name" value="GAG_Ulvan_Degrading_Sulfatases"/>
</dbReference>
<reference evidence="2 3" key="1">
    <citation type="submission" date="2018-06" db="EMBL/GenBank/DDBJ databases">
        <title>Draft Genome Sequence of a Novel Marine Bacterium Related to the Verrucomicrobia.</title>
        <authorList>
            <person name="Vosseberg J."/>
            <person name="Martijn J."/>
            <person name="Ettema T.J.G."/>
        </authorList>
    </citation>
    <scope>NUCLEOTIDE SEQUENCE [LARGE SCALE GENOMIC DNA]</scope>
    <source>
        <strain evidence="2">TARA_B100001123</strain>
    </source>
</reference>
<protein>
    <submittedName>
        <fullName evidence="2">Multifunctional alkaline phosphatase superfamily protein</fullName>
        <ecNumber evidence="2">3.1.4.-</ecNumber>
    </submittedName>
</protein>
<dbReference type="PANTHER" id="PTHR43751">
    <property type="entry name" value="SULFATASE"/>
    <property type="match status" value="1"/>
</dbReference>
<feature type="domain" description="Sulfatase N-terminal" evidence="1">
    <location>
        <begin position="10"/>
        <end position="318"/>
    </location>
</feature>